<keyword evidence="11 14" id="KW-0408">Iron</keyword>
<dbReference type="PIRSF" id="PIRSF006004">
    <property type="entry name" value="CHP00048"/>
    <property type="match status" value="1"/>
</dbReference>
<comment type="subcellular location">
    <subcellularLocation>
        <location evidence="1 14">Cytoplasm</location>
    </subcellularLocation>
</comment>
<dbReference type="InterPro" id="IPR007197">
    <property type="entry name" value="rSAM"/>
</dbReference>
<keyword evidence="3 14" id="KW-0004">4Fe-4S</keyword>
<name>Q7X2W9_9BACT</name>
<keyword evidence="9 14" id="KW-0819">tRNA processing</keyword>
<evidence type="ECO:0000256" key="3">
    <source>
        <dbReference type="ARBA" id="ARBA00022485"/>
    </source>
</evidence>
<dbReference type="GO" id="GO:0000049">
    <property type="term" value="F:tRNA binding"/>
    <property type="evidence" value="ECO:0007669"/>
    <property type="project" value="UniProtKB-UniRule"/>
</dbReference>
<dbReference type="GO" id="GO:0046872">
    <property type="term" value="F:metal ion binding"/>
    <property type="evidence" value="ECO:0007669"/>
    <property type="project" value="UniProtKB-KW"/>
</dbReference>
<dbReference type="InterPro" id="IPR027492">
    <property type="entry name" value="RNA_MTrfase_RlmN"/>
</dbReference>
<dbReference type="GO" id="GO:0051539">
    <property type="term" value="F:4 iron, 4 sulfur cluster binding"/>
    <property type="evidence" value="ECO:0007669"/>
    <property type="project" value="UniProtKB-UniRule"/>
</dbReference>
<feature type="binding site" evidence="14">
    <location>
        <position position="150"/>
    </location>
    <ligand>
        <name>[4Fe-4S] cluster</name>
        <dbReference type="ChEBI" id="CHEBI:49883"/>
        <note>4Fe-4S-S-AdoMet</note>
    </ligand>
</feature>
<dbReference type="PROSITE" id="PS51918">
    <property type="entry name" value="RADICAL_SAM"/>
    <property type="match status" value="1"/>
</dbReference>
<dbReference type="NCBIfam" id="TIGR00048">
    <property type="entry name" value="rRNA_mod_RlmN"/>
    <property type="match status" value="1"/>
</dbReference>
<keyword evidence="6 14" id="KW-0489">Methyltransferase</keyword>
<dbReference type="SUPFAM" id="SSF102114">
    <property type="entry name" value="Radical SAM enzymes"/>
    <property type="match status" value="1"/>
</dbReference>
<dbReference type="SFLD" id="SFLDF00275">
    <property type="entry name" value="adenosine_C2_methyltransferase"/>
    <property type="match status" value="1"/>
</dbReference>
<protein>
    <recommendedName>
        <fullName evidence="14">Probable dual-specificity RNA methyltransferase RlmN</fullName>
        <ecNumber evidence="14">2.1.1.192</ecNumber>
    </recommendedName>
    <alternativeName>
        <fullName evidence="14">23S rRNA (adenine(2503)-C(2))-methyltransferase</fullName>
    </alternativeName>
    <alternativeName>
        <fullName evidence="14">23S rRNA m2A2503 methyltransferase</fullName>
    </alternativeName>
    <alternativeName>
        <fullName evidence="14">Ribosomal RNA large subunit methyltransferase N</fullName>
    </alternativeName>
    <alternativeName>
        <fullName evidence="14">tRNA (adenine(37)-C(2))-methyltransferase</fullName>
    </alternativeName>
    <alternativeName>
        <fullName evidence="14">tRNA m2A37 methyltransferase</fullName>
    </alternativeName>
</protein>
<dbReference type="GO" id="GO:0002935">
    <property type="term" value="F:tRNA (adenine(37)-C2)-methyltransferase activity"/>
    <property type="evidence" value="ECO:0007669"/>
    <property type="project" value="UniProtKB-UniRule"/>
</dbReference>
<feature type="active site" description="S-methylcysteine intermediate" evidence="14">
    <location>
        <position position="373"/>
    </location>
</feature>
<dbReference type="HAMAP" id="MF_01849">
    <property type="entry name" value="RNA_methyltr_RlmN"/>
    <property type="match status" value="1"/>
</dbReference>
<dbReference type="InterPro" id="IPR004383">
    <property type="entry name" value="rRNA_lsu_MTrfase_RlmN/Cfr"/>
</dbReference>
<feature type="region of interest" description="Disordered" evidence="15">
    <location>
        <begin position="1"/>
        <end position="24"/>
    </location>
</feature>
<dbReference type="AlphaFoldDB" id="Q7X2W9"/>
<comment type="miscellaneous">
    <text evidence="14">Reaction proceeds by a ping-pong mechanism involving intermediate methylation of a conserved cysteine residue.</text>
</comment>
<feature type="binding site" evidence="14">
    <location>
        <position position="330"/>
    </location>
    <ligand>
        <name>S-adenosyl-L-methionine</name>
        <dbReference type="ChEBI" id="CHEBI:59789"/>
    </ligand>
</feature>
<keyword evidence="8 14" id="KW-0949">S-adenosyl-L-methionine</keyword>
<comment type="caution">
    <text evidence="14">Lacks conserved residue(s) required for the propagation of feature annotation.</text>
</comment>
<organism evidence="17">
    <name type="scientific">uncultured Acidobacteriota bacterium</name>
    <dbReference type="NCBI Taxonomy" id="171953"/>
    <lineage>
        <taxon>Bacteria</taxon>
        <taxon>Pseudomonadati</taxon>
        <taxon>Acidobacteriota</taxon>
        <taxon>environmental samples</taxon>
    </lineage>
</organism>
<dbReference type="InterPro" id="IPR013785">
    <property type="entry name" value="Aldolase_TIM"/>
</dbReference>
<keyword evidence="4 14" id="KW-0963">Cytoplasm</keyword>
<dbReference type="GO" id="GO:0030488">
    <property type="term" value="P:tRNA methylation"/>
    <property type="evidence" value="ECO:0007669"/>
    <property type="project" value="UniProtKB-UniRule"/>
</dbReference>
<evidence type="ECO:0000256" key="7">
    <source>
        <dbReference type="ARBA" id="ARBA00022679"/>
    </source>
</evidence>
<evidence type="ECO:0000256" key="10">
    <source>
        <dbReference type="ARBA" id="ARBA00022723"/>
    </source>
</evidence>
<dbReference type="InterPro" id="IPR048641">
    <property type="entry name" value="RlmN_N"/>
</dbReference>
<dbReference type="GO" id="GO:0019843">
    <property type="term" value="F:rRNA binding"/>
    <property type="evidence" value="ECO:0007669"/>
    <property type="project" value="UniProtKB-UniRule"/>
</dbReference>
<dbReference type="GO" id="GO:0070475">
    <property type="term" value="P:rRNA base methylation"/>
    <property type="evidence" value="ECO:0007669"/>
    <property type="project" value="UniProtKB-UniRule"/>
</dbReference>
<dbReference type="InterPro" id="IPR040072">
    <property type="entry name" value="Methyltransferase_A"/>
</dbReference>
<evidence type="ECO:0000256" key="1">
    <source>
        <dbReference type="ARBA" id="ARBA00004496"/>
    </source>
</evidence>
<comment type="similarity">
    <text evidence="2 14">Belongs to the radical SAM superfamily. RlmN family.</text>
</comment>
<evidence type="ECO:0000256" key="6">
    <source>
        <dbReference type="ARBA" id="ARBA00022603"/>
    </source>
</evidence>
<gene>
    <name evidence="14" type="primary">rlmN</name>
</gene>
<evidence type="ECO:0000256" key="14">
    <source>
        <dbReference type="HAMAP-Rule" id="MF_01849"/>
    </source>
</evidence>
<feature type="binding site" evidence="14">
    <location>
        <begin position="254"/>
        <end position="256"/>
    </location>
    <ligand>
        <name>S-adenosyl-L-methionine</name>
        <dbReference type="ChEBI" id="CHEBI:59789"/>
    </ligand>
</feature>
<dbReference type="GO" id="GO:0005737">
    <property type="term" value="C:cytoplasm"/>
    <property type="evidence" value="ECO:0007669"/>
    <property type="project" value="UniProtKB-SubCell"/>
</dbReference>
<evidence type="ECO:0000256" key="13">
    <source>
        <dbReference type="ARBA" id="ARBA00023157"/>
    </source>
</evidence>
<evidence type="ECO:0000256" key="5">
    <source>
        <dbReference type="ARBA" id="ARBA00022552"/>
    </source>
</evidence>
<feature type="binding site" evidence="14">
    <location>
        <position position="154"/>
    </location>
    <ligand>
        <name>[4Fe-4S] cluster</name>
        <dbReference type="ChEBI" id="CHEBI:49883"/>
        <note>4Fe-4S-S-AdoMet</note>
    </ligand>
</feature>
<dbReference type="GO" id="GO:0070040">
    <property type="term" value="F:rRNA (adenine(2503)-C2-)-methyltransferase activity"/>
    <property type="evidence" value="ECO:0007669"/>
    <property type="project" value="UniProtKB-UniRule"/>
</dbReference>
<evidence type="ECO:0000256" key="9">
    <source>
        <dbReference type="ARBA" id="ARBA00022694"/>
    </source>
</evidence>
<feature type="compositionally biased region" description="Basic and acidic residues" evidence="15">
    <location>
        <begin position="14"/>
        <end position="24"/>
    </location>
</feature>
<comment type="catalytic activity">
    <reaction evidence="14">
        <text>adenosine(2503) in 23S rRNA + 2 reduced [2Fe-2S]-[ferredoxin] + 2 S-adenosyl-L-methionine = 2-methyladenosine(2503) in 23S rRNA + 5'-deoxyadenosine + L-methionine + 2 oxidized [2Fe-2S]-[ferredoxin] + S-adenosyl-L-homocysteine</text>
        <dbReference type="Rhea" id="RHEA:42916"/>
        <dbReference type="Rhea" id="RHEA-COMP:10000"/>
        <dbReference type="Rhea" id="RHEA-COMP:10001"/>
        <dbReference type="Rhea" id="RHEA-COMP:10152"/>
        <dbReference type="Rhea" id="RHEA-COMP:10282"/>
        <dbReference type="ChEBI" id="CHEBI:17319"/>
        <dbReference type="ChEBI" id="CHEBI:33737"/>
        <dbReference type="ChEBI" id="CHEBI:33738"/>
        <dbReference type="ChEBI" id="CHEBI:57844"/>
        <dbReference type="ChEBI" id="CHEBI:57856"/>
        <dbReference type="ChEBI" id="CHEBI:59789"/>
        <dbReference type="ChEBI" id="CHEBI:74411"/>
        <dbReference type="ChEBI" id="CHEBI:74497"/>
        <dbReference type="EC" id="2.1.1.192"/>
    </reaction>
</comment>
<feature type="active site" description="Proton acceptor" evidence="14">
    <location>
        <position position="130"/>
    </location>
</feature>
<evidence type="ECO:0000256" key="15">
    <source>
        <dbReference type="SAM" id="MobiDB-lite"/>
    </source>
</evidence>
<evidence type="ECO:0000256" key="4">
    <source>
        <dbReference type="ARBA" id="ARBA00022490"/>
    </source>
</evidence>
<dbReference type="InterPro" id="IPR058240">
    <property type="entry name" value="rSAM_sf"/>
</dbReference>
<reference evidence="17" key="1">
    <citation type="journal article" date="2003" name="Mol. Microbiol.">
        <title>Acidobacteria form a coherent but highly diverse group within the bacterial domain: evidence from environmental genomics.</title>
        <authorList>
            <person name="Quaiser A."/>
            <person name="Ochsenreiter T."/>
            <person name="Lanz C."/>
            <person name="Schuster S.C."/>
            <person name="Treusch A.H."/>
            <person name="Eck J."/>
            <person name="Schleper C."/>
        </authorList>
    </citation>
    <scope>NUCLEOTIDE SEQUENCE</scope>
</reference>
<comment type="function">
    <text evidence="14">Specifically methylates position 2 of adenine 2503 in 23S rRNA and position 2 of adenine 37 in tRNAs.</text>
</comment>
<dbReference type="PANTHER" id="PTHR30544">
    <property type="entry name" value="23S RRNA METHYLTRANSFERASE"/>
    <property type="match status" value="1"/>
</dbReference>
<dbReference type="Gene3D" id="1.10.150.530">
    <property type="match status" value="1"/>
</dbReference>
<evidence type="ECO:0000256" key="12">
    <source>
        <dbReference type="ARBA" id="ARBA00023014"/>
    </source>
</evidence>
<keyword evidence="12 14" id="KW-0411">Iron-sulfur</keyword>
<keyword evidence="7 14" id="KW-0808">Transferase</keyword>
<feature type="binding site" evidence="14">
    <location>
        <position position="231"/>
    </location>
    <ligand>
        <name>S-adenosyl-L-methionine</name>
        <dbReference type="ChEBI" id="CHEBI:59789"/>
    </ligand>
</feature>
<dbReference type="EC" id="2.1.1.192" evidence="14"/>
<proteinExistence type="inferred from homology"/>
<dbReference type="Pfam" id="PF21016">
    <property type="entry name" value="RlmN_N"/>
    <property type="match status" value="1"/>
</dbReference>
<accession>Q7X2W9</accession>
<dbReference type="PANTHER" id="PTHR30544:SF5">
    <property type="entry name" value="RADICAL SAM CORE DOMAIN-CONTAINING PROTEIN"/>
    <property type="match status" value="1"/>
</dbReference>
<feature type="binding site" evidence="14">
    <location>
        <position position="157"/>
    </location>
    <ligand>
        <name>[4Fe-4S] cluster</name>
        <dbReference type="ChEBI" id="CHEBI:49883"/>
        <note>4Fe-4S-S-AdoMet</note>
    </ligand>
</feature>
<dbReference type="CDD" id="cd01335">
    <property type="entry name" value="Radical_SAM"/>
    <property type="match status" value="1"/>
</dbReference>
<comment type="catalytic activity">
    <reaction evidence="14">
        <text>adenosine(37) in tRNA + 2 reduced [2Fe-2S]-[ferredoxin] + 2 S-adenosyl-L-methionine = 2-methyladenosine(37) in tRNA + 5'-deoxyadenosine + L-methionine + 2 oxidized [2Fe-2S]-[ferredoxin] + S-adenosyl-L-homocysteine</text>
        <dbReference type="Rhea" id="RHEA:43332"/>
        <dbReference type="Rhea" id="RHEA-COMP:10000"/>
        <dbReference type="Rhea" id="RHEA-COMP:10001"/>
        <dbReference type="Rhea" id="RHEA-COMP:10162"/>
        <dbReference type="Rhea" id="RHEA-COMP:10485"/>
        <dbReference type="ChEBI" id="CHEBI:17319"/>
        <dbReference type="ChEBI" id="CHEBI:33737"/>
        <dbReference type="ChEBI" id="CHEBI:33738"/>
        <dbReference type="ChEBI" id="CHEBI:57844"/>
        <dbReference type="ChEBI" id="CHEBI:57856"/>
        <dbReference type="ChEBI" id="CHEBI:59789"/>
        <dbReference type="ChEBI" id="CHEBI:74411"/>
        <dbReference type="ChEBI" id="CHEBI:74497"/>
        <dbReference type="EC" id="2.1.1.192"/>
    </reaction>
</comment>
<evidence type="ECO:0000256" key="11">
    <source>
        <dbReference type="ARBA" id="ARBA00023004"/>
    </source>
</evidence>
<dbReference type="FunFam" id="3.20.20.70:FF:000014">
    <property type="entry name" value="Probable dual-specificity RNA methyltransferase RlmN"/>
    <property type="match status" value="1"/>
</dbReference>
<dbReference type="SFLD" id="SFLDG01062">
    <property type="entry name" value="methyltransferase_(Class_A)"/>
    <property type="match status" value="1"/>
</dbReference>
<evidence type="ECO:0000259" key="16">
    <source>
        <dbReference type="PROSITE" id="PS51918"/>
    </source>
</evidence>
<feature type="binding site" evidence="14">
    <location>
        <begin position="199"/>
        <end position="200"/>
    </location>
    <ligand>
        <name>S-adenosyl-L-methionine</name>
        <dbReference type="ChEBI" id="CHEBI:59789"/>
    </ligand>
</feature>
<evidence type="ECO:0000256" key="8">
    <source>
        <dbReference type="ARBA" id="ARBA00022691"/>
    </source>
</evidence>
<keyword evidence="5 14" id="KW-0698">rRNA processing</keyword>
<feature type="domain" description="Radical SAM core" evidence="16">
    <location>
        <begin position="136"/>
        <end position="368"/>
    </location>
</feature>
<sequence length="396" mass="43354">MSGLQRQIRRKSLKDRQLGERRDDIMRPIAAARKTPMTAPRPDLAELEIAELAATLEAAGAPRFHATQIYRWIHRRAATSVEGMTDLSKALRTRLDHEFTLSTPRIVGDETSADGTRKLVLELADRRRIESVFIPDTPAMTFCVSTQVGCAMACGFCLTGKMGLVRHLTAGEIAGQVRVLASATGLLDQSFNIVLMGMGEPLHNYDNTMKALRMLHAEAGLAVSPRRVTLSTVGIVPGLERLAKESLMPNLAVSLHATTDEQRTALVPPNRKYPLAAILDACRAFPLKKRNRITFEYVLLEGVNDTPEDAKRLVRLLSGIKSKVNLIPLNPAPGIPFSRPPDARVDRFADVLARAHLTVSVRKSRGRDIRAACGQLIVEGGASKTAAQQMALLLKP</sequence>
<dbReference type="Gene3D" id="3.20.20.70">
    <property type="entry name" value="Aldolase class I"/>
    <property type="match status" value="1"/>
</dbReference>
<evidence type="ECO:0000256" key="2">
    <source>
        <dbReference type="ARBA" id="ARBA00007544"/>
    </source>
</evidence>
<keyword evidence="10 14" id="KW-0479">Metal-binding</keyword>
<dbReference type="SFLD" id="SFLDS00029">
    <property type="entry name" value="Radical_SAM"/>
    <property type="match status" value="1"/>
</dbReference>
<comment type="cofactor">
    <cofactor evidence="14">
        <name>[4Fe-4S] cluster</name>
        <dbReference type="ChEBI" id="CHEBI:49883"/>
    </cofactor>
    <text evidence="14">Binds 1 [4Fe-4S] cluster. The cluster is coordinated with 3 cysteines and an exchangeable S-adenosyl-L-methionine.</text>
</comment>
<dbReference type="Pfam" id="PF04055">
    <property type="entry name" value="Radical_SAM"/>
    <property type="match status" value="1"/>
</dbReference>
<keyword evidence="13 14" id="KW-1015">Disulfide bond</keyword>
<evidence type="ECO:0000313" key="17">
    <source>
        <dbReference type="EMBL" id="AAP58595.1"/>
    </source>
</evidence>
<dbReference type="EMBL" id="AY281356">
    <property type="protein sequence ID" value="AAP58595.1"/>
    <property type="molecule type" value="Genomic_DNA"/>
</dbReference>